<sequence length="384" mass="43429">MRVLVIHNQLWAHYKSKLFSEIYQNILATSPESEYLVVHIALYEASRSVMQDDEAIKYDYPYRVLFQTSLDQVNFGDRLKALFKSFDEFKPTVLNVTGWFDYAQVLLMIYARAKGVKIVLSSESSSMDHNRSSLKEKIKSWIVNRADAFFCFGKSSADYLLTLGIKPSQIAVTNAAVIDEDVIKANFDQARNQNFEINSSKRSRNFVYVGRLAEEKNLDLLIRAFIAAIENNKNSSDWKLLFVGDGPSKEKLKEISGAYADIGTIEFAGGHPWYKVPAWLAKSDVLILPSKSEPWGLVVNEAMVCGMPVIVSEKCGCAEDLVSNGINGFLFNPESQSELETALKFFLDHPDKIDFMGKESLKIIQPFSSKTVAKEMVNCYRNLR</sequence>
<dbReference type="RefSeq" id="WP_194121205.1">
    <property type="nucleotide sequence ID" value="NZ_JACYGY010000001.1"/>
</dbReference>
<accession>A0ABR9WC44</accession>
<reference evidence="3" key="1">
    <citation type="submission" date="2023-07" db="EMBL/GenBank/DDBJ databases">
        <title>Dyadobacter sp. nov 'subterranea' isolated from contaminted grondwater.</title>
        <authorList>
            <person name="Szabo I."/>
            <person name="Al-Omari J."/>
            <person name="Szerdahelyi S.G."/>
            <person name="Rado J."/>
        </authorList>
    </citation>
    <scope>NUCLEOTIDE SEQUENCE [LARGE SCALE GENOMIC DNA]</scope>
    <source>
        <strain evidence="3">UP-52</strain>
    </source>
</reference>
<dbReference type="InterPro" id="IPR050194">
    <property type="entry name" value="Glycosyltransferase_grp1"/>
</dbReference>
<dbReference type="CDD" id="cd03801">
    <property type="entry name" value="GT4_PimA-like"/>
    <property type="match status" value="1"/>
</dbReference>
<dbReference type="PANTHER" id="PTHR45947:SF3">
    <property type="entry name" value="SULFOQUINOVOSYL TRANSFERASE SQD2"/>
    <property type="match status" value="1"/>
</dbReference>
<gene>
    <name evidence="2" type="ORF">IEE83_14255</name>
</gene>
<dbReference type="Proteomes" id="UP000634134">
    <property type="component" value="Unassembled WGS sequence"/>
</dbReference>
<evidence type="ECO:0000313" key="3">
    <source>
        <dbReference type="Proteomes" id="UP000634134"/>
    </source>
</evidence>
<dbReference type="Gene3D" id="3.40.50.2000">
    <property type="entry name" value="Glycogen Phosphorylase B"/>
    <property type="match status" value="2"/>
</dbReference>
<evidence type="ECO:0000313" key="2">
    <source>
        <dbReference type="EMBL" id="MBE9463046.1"/>
    </source>
</evidence>
<feature type="domain" description="Glycosyl transferase family 1" evidence="1">
    <location>
        <begin position="193"/>
        <end position="356"/>
    </location>
</feature>
<dbReference type="Pfam" id="PF00534">
    <property type="entry name" value="Glycos_transf_1"/>
    <property type="match status" value="1"/>
</dbReference>
<proteinExistence type="predicted"/>
<dbReference type="SUPFAM" id="SSF53756">
    <property type="entry name" value="UDP-Glycosyltransferase/glycogen phosphorylase"/>
    <property type="match status" value="1"/>
</dbReference>
<name>A0ABR9WC44_9BACT</name>
<dbReference type="InterPro" id="IPR001296">
    <property type="entry name" value="Glyco_trans_1"/>
</dbReference>
<dbReference type="PANTHER" id="PTHR45947">
    <property type="entry name" value="SULFOQUINOVOSYL TRANSFERASE SQD2"/>
    <property type="match status" value="1"/>
</dbReference>
<keyword evidence="3" id="KW-1185">Reference proteome</keyword>
<dbReference type="EMBL" id="JACYGY010000001">
    <property type="protein sequence ID" value="MBE9463046.1"/>
    <property type="molecule type" value="Genomic_DNA"/>
</dbReference>
<protein>
    <submittedName>
        <fullName evidence="2">Glycosyltransferase family 4 protein</fullName>
    </submittedName>
</protein>
<organism evidence="2 3">
    <name type="scientific">Dyadobacter subterraneus</name>
    <dbReference type="NCBI Taxonomy" id="2773304"/>
    <lineage>
        <taxon>Bacteria</taxon>
        <taxon>Pseudomonadati</taxon>
        <taxon>Bacteroidota</taxon>
        <taxon>Cytophagia</taxon>
        <taxon>Cytophagales</taxon>
        <taxon>Spirosomataceae</taxon>
        <taxon>Dyadobacter</taxon>
    </lineage>
</organism>
<evidence type="ECO:0000259" key="1">
    <source>
        <dbReference type="Pfam" id="PF00534"/>
    </source>
</evidence>
<comment type="caution">
    <text evidence="2">The sequence shown here is derived from an EMBL/GenBank/DDBJ whole genome shotgun (WGS) entry which is preliminary data.</text>
</comment>